<evidence type="ECO:0000313" key="4">
    <source>
        <dbReference type="Proteomes" id="UP000092573"/>
    </source>
</evidence>
<dbReference type="PANTHER" id="PTHR41786">
    <property type="entry name" value="MOTILITY ACCESSORY FACTOR MAF"/>
    <property type="match status" value="1"/>
</dbReference>
<accession>A0A1B1N3T4</accession>
<dbReference type="EMBL" id="CP014167">
    <property type="protein sequence ID" value="ANS76090.1"/>
    <property type="molecule type" value="Genomic_DNA"/>
</dbReference>
<dbReference type="InterPro" id="IPR045376">
    <property type="entry name" value="Maf_N"/>
</dbReference>
<dbReference type="InterPro" id="IPR002826">
    <property type="entry name" value="MptE-like"/>
</dbReference>
<dbReference type="RefSeq" id="WP_068698408.1">
    <property type="nucleotide sequence ID" value="NZ_CP014167.1"/>
</dbReference>
<evidence type="ECO:0008006" key="5">
    <source>
        <dbReference type="Google" id="ProtNLM"/>
    </source>
</evidence>
<name>A0A1B1N3T4_9BACL</name>
<dbReference type="KEGG" id="pyg:AWM70_17115"/>
<proteinExistence type="predicted"/>
<dbReference type="Proteomes" id="UP000092573">
    <property type="component" value="Chromosome"/>
</dbReference>
<feature type="domain" description="6-hydroxymethylpterin diphosphokinase MptE-like" evidence="1">
    <location>
        <begin position="204"/>
        <end position="375"/>
    </location>
</feature>
<gene>
    <name evidence="3" type="ORF">AWM70_17115</name>
</gene>
<keyword evidence="4" id="KW-1185">Reference proteome</keyword>
<evidence type="ECO:0000259" key="2">
    <source>
        <dbReference type="Pfam" id="PF20157"/>
    </source>
</evidence>
<dbReference type="Pfam" id="PF20157">
    <property type="entry name" value="Maf_flag10_N"/>
    <property type="match status" value="1"/>
</dbReference>
<feature type="domain" description="Glycosyltransferase Maf N-terminal" evidence="2">
    <location>
        <begin position="73"/>
        <end position="125"/>
    </location>
</feature>
<protein>
    <recommendedName>
        <fullName evidence="5">DUF115 domain-containing protein</fullName>
    </recommendedName>
</protein>
<reference evidence="3 4" key="1">
    <citation type="submission" date="2016-01" db="EMBL/GenBank/DDBJ databases">
        <title>Complete Genome Sequence of Paenibacillus yonginensis DCY84, a novel Plant Growth-Promoting Bacteria with Elicitation of Induced Systemic Resistance.</title>
        <authorList>
            <person name="Kim Y.J."/>
            <person name="Yang D.C."/>
            <person name="Sukweenadhi J."/>
        </authorList>
    </citation>
    <scope>NUCLEOTIDE SEQUENCE [LARGE SCALE GENOMIC DNA]</scope>
    <source>
        <strain evidence="3 4">DCY84</strain>
    </source>
</reference>
<dbReference type="OrthoDB" id="5291305at2"/>
<evidence type="ECO:0000313" key="3">
    <source>
        <dbReference type="EMBL" id="ANS76090.1"/>
    </source>
</evidence>
<dbReference type="Pfam" id="PF01973">
    <property type="entry name" value="MptE-like"/>
    <property type="match status" value="1"/>
</dbReference>
<dbReference type="AlphaFoldDB" id="A0A1B1N3T4"/>
<dbReference type="PANTHER" id="PTHR41786:SF1">
    <property type="entry name" value="6-HYDROXYMETHYLPTERIN DIPHOSPHOKINASE MPTE-LIKE DOMAIN-CONTAINING PROTEIN"/>
    <property type="match status" value="1"/>
</dbReference>
<evidence type="ECO:0000259" key="1">
    <source>
        <dbReference type="Pfam" id="PF01973"/>
    </source>
</evidence>
<organism evidence="3 4">
    <name type="scientific">Paenibacillus yonginensis</name>
    <dbReference type="NCBI Taxonomy" id="1462996"/>
    <lineage>
        <taxon>Bacteria</taxon>
        <taxon>Bacillati</taxon>
        <taxon>Bacillota</taxon>
        <taxon>Bacilli</taxon>
        <taxon>Bacillales</taxon>
        <taxon>Paenibacillaceae</taxon>
        <taxon>Paenibacillus</taxon>
    </lineage>
</organism>
<sequence>MNYYKTNLEFLKVHYPNLVPLLEGHSAEIENYSTRMGEPNIMINIGDRVYPLHSRFNATEEARKWTLTLEKGAKESKHAFILGTGLGYFLESYLEFTKVKDIFIYEPSITVFKSWLYLRDVRTALSDKRIRLIAIGEDEHLFILVAKNLAEQISGAFVKVTPPIYERKYPELIRRFDNYLKDMIIQQISDMQTRQENKVIWLTNILNNMQYIASTSSILALKGVLLGKGVKAVVVGSGPSLKKDIHLLPQLKEKCIIIAAGSSIQAMESYGISPHFVISMDGSLSNYNVFENINTANTSLIFLPPINYLITESYKGEMFHAKFQSDSIISYLVDPEDEIPKFISTSTVTGTAIQLAEYMGIEEVVLMGQDLSFPDNEYYAPGVNHISTEDKEARISQASLWVDNVEGGKNRTKGSMQVLLKDIQVLVQVMKLRGVSIINTSKKGAIIEGTEWISLEELLPQLNDLSFDPNDLKSLLTPVGVVQRNEKLKVILNNLNKVILQVSKIEIKSKKLLEKLTDLRQAAAVYNHKRIEAIINEINEIWNWITSKEVFNVFYDYSLAHYTNIYMRNVSEIVETTDLFKKAKLIEEHLGNLVKQIVYFNPELKSALESALNRISSEVNTQL</sequence>
<dbReference type="STRING" id="1462996.AWM70_17115"/>